<comment type="pathway">
    <text evidence="2 7 8">Cell wall biogenesis; peptidoglycan biosynthesis.</text>
</comment>
<dbReference type="PATRIC" id="fig|1641389.3.peg.1115"/>
<dbReference type="SUPFAM" id="SSF53623">
    <property type="entry name" value="MurD-like peptide ligases, catalytic domain"/>
    <property type="match status" value="1"/>
</dbReference>
<dbReference type="NCBIfam" id="TIGR01087">
    <property type="entry name" value="murD"/>
    <property type="match status" value="1"/>
</dbReference>
<dbReference type="InterPro" id="IPR013221">
    <property type="entry name" value="Mur_ligase_cen"/>
</dbReference>
<dbReference type="Pfam" id="PF08245">
    <property type="entry name" value="Mur_ligase_M"/>
    <property type="match status" value="1"/>
</dbReference>
<evidence type="ECO:0000313" key="11">
    <source>
        <dbReference type="EMBL" id="KUK76403.1"/>
    </source>
</evidence>
<comment type="function">
    <text evidence="7 8">Cell wall formation. Catalyzes the addition of glutamate to the nucleotide precursor UDP-N-acetylmuramoyl-L-alanine (UMA).</text>
</comment>
<proteinExistence type="inferred from homology"/>
<dbReference type="GO" id="GO:0051301">
    <property type="term" value="P:cell division"/>
    <property type="evidence" value="ECO:0007669"/>
    <property type="project" value="UniProtKB-KW"/>
</dbReference>
<protein>
    <recommendedName>
        <fullName evidence="7 8">UDP-N-acetylmuramoylalanine--D-glutamate ligase</fullName>
        <ecNumber evidence="7 8">6.3.2.9</ecNumber>
    </recommendedName>
    <alternativeName>
        <fullName evidence="7">D-glutamic acid-adding enzyme</fullName>
    </alternativeName>
    <alternativeName>
        <fullName evidence="7">UDP-N-acetylmuramoyl-L-alanyl-D-glutamate synthetase</fullName>
    </alternativeName>
</protein>
<dbReference type="InterPro" id="IPR036565">
    <property type="entry name" value="Mur-like_cat_sf"/>
</dbReference>
<keyword evidence="7 8" id="KW-0133">Cell shape</keyword>
<dbReference type="GO" id="GO:0009252">
    <property type="term" value="P:peptidoglycan biosynthetic process"/>
    <property type="evidence" value="ECO:0007669"/>
    <property type="project" value="UniProtKB-UniRule"/>
</dbReference>
<dbReference type="Gene3D" id="3.40.50.720">
    <property type="entry name" value="NAD(P)-binding Rossmann-like Domain"/>
    <property type="match status" value="1"/>
</dbReference>
<accession>A0A101HGF1</accession>
<reference evidence="12" key="1">
    <citation type="journal article" date="2015" name="MBio">
        <title>Genome-Resolved Metagenomic Analysis Reveals Roles for Candidate Phyla and Other Microbial Community Members in Biogeochemical Transformations in Oil Reservoirs.</title>
        <authorList>
            <person name="Hu P."/>
            <person name="Tom L."/>
            <person name="Singh A."/>
            <person name="Thomas B.C."/>
            <person name="Baker B.J."/>
            <person name="Piceno Y.M."/>
            <person name="Andersen G.L."/>
            <person name="Banfield J.F."/>
        </authorList>
    </citation>
    <scope>NUCLEOTIDE SEQUENCE [LARGE SCALE GENOMIC DNA]</scope>
</reference>
<evidence type="ECO:0000256" key="8">
    <source>
        <dbReference type="RuleBase" id="RU003664"/>
    </source>
</evidence>
<dbReference type="EMBL" id="LGGO01000157">
    <property type="protein sequence ID" value="KUK76403.1"/>
    <property type="molecule type" value="Genomic_DNA"/>
</dbReference>
<evidence type="ECO:0000256" key="2">
    <source>
        <dbReference type="ARBA" id="ARBA00004752"/>
    </source>
</evidence>
<comment type="subcellular location">
    <subcellularLocation>
        <location evidence="1 7 8">Cytoplasm</location>
    </subcellularLocation>
</comment>
<dbReference type="UniPathway" id="UPA00219"/>
<evidence type="ECO:0000259" key="9">
    <source>
        <dbReference type="Pfam" id="PF02875"/>
    </source>
</evidence>
<keyword evidence="5 7" id="KW-0547">Nucleotide-binding</keyword>
<dbReference type="EC" id="6.3.2.9" evidence="7 8"/>
<evidence type="ECO:0000256" key="6">
    <source>
        <dbReference type="ARBA" id="ARBA00022840"/>
    </source>
</evidence>
<evidence type="ECO:0000256" key="4">
    <source>
        <dbReference type="ARBA" id="ARBA00022598"/>
    </source>
</evidence>
<dbReference type="PANTHER" id="PTHR43692">
    <property type="entry name" value="UDP-N-ACETYLMURAMOYLALANINE--D-GLUTAMATE LIGASE"/>
    <property type="match status" value="1"/>
</dbReference>
<dbReference type="Pfam" id="PF21799">
    <property type="entry name" value="MurD-like_N"/>
    <property type="match status" value="1"/>
</dbReference>
<evidence type="ECO:0000256" key="3">
    <source>
        <dbReference type="ARBA" id="ARBA00022490"/>
    </source>
</evidence>
<keyword evidence="6 7" id="KW-0067">ATP-binding</keyword>
<dbReference type="AlphaFoldDB" id="A0A101HGF1"/>
<evidence type="ECO:0000256" key="5">
    <source>
        <dbReference type="ARBA" id="ARBA00022741"/>
    </source>
</evidence>
<dbReference type="Gene3D" id="3.40.1190.10">
    <property type="entry name" value="Mur-like, catalytic domain"/>
    <property type="match status" value="1"/>
</dbReference>
<organism evidence="11 12">
    <name type="scientific">candidate division WS6 bacterium 34_10</name>
    <dbReference type="NCBI Taxonomy" id="1641389"/>
    <lineage>
        <taxon>Bacteria</taxon>
        <taxon>Candidatus Dojkabacteria</taxon>
    </lineage>
</organism>
<dbReference type="InterPro" id="IPR005762">
    <property type="entry name" value="MurD"/>
</dbReference>
<sequence>MYENKKVLIFGLGLNDGGLGMAEYFLKEGALVTITDMKSEEELKAQIEVLSEYENVQFHLGRHIEKDFIEHDIIIRNPAIKPDNKYLRLARNSGKEIVMEMALFHKVASSPIIGITGTRGKSTTTTLIYEILKDVYKEKVFLGGNIGKSAIRELPNLSKHDIAVLELSSFQLDGMGESTVSPHIAVVTNLYKDHIDWHGSMDEYIKAKKNIFLHQIKDDYLVVNIDNDITKEFVDESPGKVITFSLKDKEANYYMDDDLNVYENGKEIFKLDNLKLKGEHNHYNILAAVSTARIYDIPVESIKKVVESFEGVTNRQEFVRELDGVKYYNDTCATSVEAMLAMFNTFGEKYKGKIVMIAGGVDKGLEYELLLNDMRKYLKSLVLFEGTASEKIDTVVGPYVDTHKYFDSMKGAIDKARELANEGDMVILCPGASSFNMFINEFDRGKQFVDYVNSL</sequence>
<feature type="domain" description="Mur ligase central" evidence="10">
    <location>
        <begin position="115"/>
        <end position="291"/>
    </location>
</feature>
<gene>
    <name evidence="7" type="primary">murD</name>
    <name evidence="11" type="ORF">XD93_0937</name>
</gene>
<dbReference type="HAMAP" id="MF_00639">
    <property type="entry name" value="MurD"/>
    <property type="match status" value="1"/>
</dbReference>
<dbReference type="SUPFAM" id="SSF51984">
    <property type="entry name" value="MurCD N-terminal domain"/>
    <property type="match status" value="1"/>
</dbReference>
<keyword evidence="7 8" id="KW-0131">Cell cycle</keyword>
<dbReference type="InterPro" id="IPR036615">
    <property type="entry name" value="Mur_ligase_C_dom_sf"/>
</dbReference>
<keyword evidence="7 8" id="KW-0961">Cell wall biogenesis/degradation</keyword>
<feature type="binding site" evidence="7">
    <location>
        <begin position="117"/>
        <end position="123"/>
    </location>
    <ligand>
        <name>ATP</name>
        <dbReference type="ChEBI" id="CHEBI:30616"/>
    </ligand>
</feature>
<dbReference type="GO" id="GO:0005737">
    <property type="term" value="C:cytoplasm"/>
    <property type="evidence" value="ECO:0007669"/>
    <property type="project" value="UniProtKB-SubCell"/>
</dbReference>
<dbReference type="PANTHER" id="PTHR43692:SF1">
    <property type="entry name" value="UDP-N-ACETYLMURAMOYLALANINE--D-GLUTAMATE LIGASE"/>
    <property type="match status" value="1"/>
</dbReference>
<evidence type="ECO:0000256" key="7">
    <source>
        <dbReference type="HAMAP-Rule" id="MF_00639"/>
    </source>
</evidence>
<keyword evidence="4 7" id="KW-0436">Ligase</keyword>
<comment type="caution">
    <text evidence="11">The sequence shown here is derived from an EMBL/GenBank/DDBJ whole genome shotgun (WGS) entry which is preliminary data.</text>
</comment>
<name>A0A101HGF1_9BACT</name>
<keyword evidence="7 8" id="KW-0573">Peptidoglycan synthesis</keyword>
<dbReference type="Gene3D" id="3.90.190.20">
    <property type="entry name" value="Mur ligase, C-terminal domain"/>
    <property type="match status" value="1"/>
</dbReference>
<dbReference type="GO" id="GO:0071555">
    <property type="term" value="P:cell wall organization"/>
    <property type="evidence" value="ECO:0007669"/>
    <property type="project" value="UniProtKB-KW"/>
</dbReference>
<keyword evidence="7 8" id="KW-0132">Cell division</keyword>
<feature type="domain" description="Mur ligase C-terminal" evidence="9">
    <location>
        <begin position="315"/>
        <end position="430"/>
    </location>
</feature>
<dbReference type="Proteomes" id="UP000053904">
    <property type="component" value="Unassembled WGS sequence"/>
</dbReference>
<dbReference type="Pfam" id="PF02875">
    <property type="entry name" value="Mur_ligase_C"/>
    <property type="match status" value="1"/>
</dbReference>
<comment type="catalytic activity">
    <reaction evidence="7 8">
        <text>UDP-N-acetyl-alpha-D-muramoyl-L-alanine + D-glutamate + ATP = UDP-N-acetyl-alpha-D-muramoyl-L-alanyl-D-glutamate + ADP + phosphate + H(+)</text>
        <dbReference type="Rhea" id="RHEA:16429"/>
        <dbReference type="ChEBI" id="CHEBI:15378"/>
        <dbReference type="ChEBI" id="CHEBI:29986"/>
        <dbReference type="ChEBI" id="CHEBI:30616"/>
        <dbReference type="ChEBI" id="CHEBI:43474"/>
        <dbReference type="ChEBI" id="CHEBI:83898"/>
        <dbReference type="ChEBI" id="CHEBI:83900"/>
        <dbReference type="ChEBI" id="CHEBI:456216"/>
        <dbReference type="EC" id="6.3.2.9"/>
    </reaction>
</comment>
<evidence type="ECO:0000256" key="1">
    <source>
        <dbReference type="ARBA" id="ARBA00004496"/>
    </source>
</evidence>
<evidence type="ECO:0000313" key="12">
    <source>
        <dbReference type="Proteomes" id="UP000053904"/>
    </source>
</evidence>
<dbReference type="GO" id="GO:0005524">
    <property type="term" value="F:ATP binding"/>
    <property type="evidence" value="ECO:0007669"/>
    <property type="project" value="UniProtKB-UniRule"/>
</dbReference>
<evidence type="ECO:0000259" key="10">
    <source>
        <dbReference type="Pfam" id="PF08245"/>
    </source>
</evidence>
<dbReference type="SUPFAM" id="SSF53244">
    <property type="entry name" value="MurD-like peptide ligases, peptide-binding domain"/>
    <property type="match status" value="1"/>
</dbReference>
<comment type="similarity">
    <text evidence="7">Belongs to the MurCDEF family.</text>
</comment>
<dbReference type="GO" id="GO:0008764">
    <property type="term" value="F:UDP-N-acetylmuramoylalanine-D-glutamate ligase activity"/>
    <property type="evidence" value="ECO:0007669"/>
    <property type="project" value="UniProtKB-UniRule"/>
</dbReference>
<keyword evidence="3 7" id="KW-0963">Cytoplasm</keyword>
<dbReference type="GO" id="GO:0008360">
    <property type="term" value="P:regulation of cell shape"/>
    <property type="evidence" value="ECO:0007669"/>
    <property type="project" value="UniProtKB-KW"/>
</dbReference>
<dbReference type="InterPro" id="IPR004101">
    <property type="entry name" value="Mur_ligase_C"/>
</dbReference>